<organism evidence="9 10">
    <name type="scientific">Peribacillus huizhouensis</name>
    <dbReference type="NCBI Taxonomy" id="1501239"/>
    <lineage>
        <taxon>Bacteria</taxon>
        <taxon>Bacillati</taxon>
        <taxon>Bacillota</taxon>
        <taxon>Bacilli</taxon>
        <taxon>Bacillales</taxon>
        <taxon>Bacillaceae</taxon>
        <taxon>Peribacillus</taxon>
    </lineage>
</organism>
<feature type="transmembrane region" description="Helical" evidence="8">
    <location>
        <begin position="336"/>
        <end position="356"/>
    </location>
</feature>
<feature type="transmembrane region" description="Helical" evidence="8">
    <location>
        <begin position="113"/>
        <end position="134"/>
    </location>
</feature>
<evidence type="ECO:0000256" key="6">
    <source>
        <dbReference type="ARBA" id="ARBA00022989"/>
    </source>
</evidence>
<accession>A0ABR6CTI6</accession>
<name>A0ABR6CTI6_9BACI</name>
<sequence length="366" mass="41176">MIEKGRISYLELALIMYATVVATAILYIPYVTSQHAKRDLWLSPIWGSLSGFLIVMIIVKLSKLYPGKTLIEYGELILGRTLGKIISFIYLFFLLHDTAIAFREYGEFIESAFLHKTPIIFVTGSIALSCAIAVHGGIETIGRCATIFLPIVLALYILIYVFLIPDLNVKNIFPIMQDGIMPSIKGSIAPHAWLSQFSLMSFLIPFLTNQQKVMKWGMFSVIASVLTMVFINLGNLLLFGGIISNLYFPVFEAARFISVGSFFEHIESMVIAFWVLGGFVQLSSFFYMLTLGTSQWLTLPSYKQFVLPIGFLIIIFSVWSIPSFEEMIQGMGTTMPFYFLTVQLLIPVLLLGVAVIRRKRSNSFLP</sequence>
<evidence type="ECO:0000313" key="9">
    <source>
        <dbReference type="EMBL" id="MBA9028337.1"/>
    </source>
</evidence>
<gene>
    <name evidence="9" type="ORF">HNP81_003657</name>
</gene>
<feature type="transmembrane region" description="Helical" evidence="8">
    <location>
        <begin position="40"/>
        <end position="61"/>
    </location>
</feature>
<keyword evidence="10" id="KW-1185">Reference proteome</keyword>
<evidence type="ECO:0000256" key="3">
    <source>
        <dbReference type="ARBA" id="ARBA00022448"/>
    </source>
</evidence>
<evidence type="ECO:0000256" key="2">
    <source>
        <dbReference type="ARBA" id="ARBA00007998"/>
    </source>
</evidence>
<dbReference type="Proteomes" id="UP000626697">
    <property type="component" value="Unassembled WGS sequence"/>
</dbReference>
<feature type="transmembrane region" description="Helical" evidence="8">
    <location>
        <begin position="7"/>
        <end position="28"/>
    </location>
</feature>
<keyword evidence="6 8" id="KW-1133">Transmembrane helix</keyword>
<dbReference type="RefSeq" id="WP_182503466.1">
    <property type="nucleotide sequence ID" value="NZ_JACJHX010000013.1"/>
</dbReference>
<dbReference type="PANTHER" id="PTHR34975:SF2">
    <property type="entry name" value="SPORE GERMINATION PROTEIN A2"/>
    <property type="match status" value="1"/>
</dbReference>
<evidence type="ECO:0000313" key="10">
    <source>
        <dbReference type="Proteomes" id="UP000626697"/>
    </source>
</evidence>
<evidence type="ECO:0000256" key="8">
    <source>
        <dbReference type="SAM" id="Phobius"/>
    </source>
</evidence>
<feature type="transmembrane region" description="Helical" evidence="8">
    <location>
        <begin position="146"/>
        <end position="164"/>
    </location>
</feature>
<feature type="transmembrane region" description="Helical" evidence="8">
    <location>
        <begin position="219"/>
        <end position="248"/>
    </location>
</feature>
<protein>
    <submittedName>
        <fullName evidence="9">Spore germination protein KB</fullName>
    </submittedName>
</protein>
<feature type="transmembrane region" description="Helical" evidence="8">
    <location>
        <begin position="305"/>
        <end position="324"/>
    </location>
</feature>
<feature type="transmembrane region" description="Helical" evidence="8">
    <location>
        <begin position="268"/>
        <end position="293"/>
    </location>
</feature>
<dbReference type="NCBIfam" id="TIGR00912">
    <property type="entry name" value="2A0309"/>
    <property type="match status" value="1"/>
</dbReference>
<keyword evidence="7 8" id="KW-0472">Membrane</keyword>
<evidence type="ECO:0000256" key="1">
    <source>
        <dbReference type="ARBA" id="ARBA00004141"/>
    </source>
</evidence>
<reference evidence="9 10" key="1">
    <citation type="submission" date="2020-08" db="EMBL/GenBank/DDBJ databases">
        <title>Genomic Encyclopedia of Type Strains, Phase IV (KMG-IV): sequencing the most valuable type-strain genomes for metagenomic binning, comparative biology and taxonomic classification.</title>
        <authorList>
            <person name="Goeker M."/>
        </authorList>
    </citation>
    <scope>NUCLEOTIDE SEQUENCE [LARGE SCALE GENOMIC DNA]</scope>
    <source>
        <strain evidence="9 10">DSM 105481</strain>
    </source>
</reference>
<proteinExistence type="inferred from homology"/>
<dbReference type="EMBL" id="JACJHX010000013">
    <property type="protein sequence ID" value="MBA9028337.1"/>
    <property type="molecule type" value="Genomic_DNA"/>
</dbReference>
<feature type="transmembrane region" description="Helical" evidence="8">
    <location>
        <begin position="188"/>
        <end position="207"/>
    </location>
</feature>
<evidence type="ECO:0000256" key="4">
    <source>
        <dbReference type="ARBA" id="ARBA00022544"/>
    </source>
</evidence>
<dbReference type="PANTHER" id="PTHR34975">
    <property type="entry name" value="SPORE GERMINATION PROTEIN A2"/>
    <property type="match status" value="1"/>
</dbReference>
<dbReference type="InterPro" id="IPR004761">
    <property type="entry name" value="Spore_GerAB"/>
</dbReference>
<feature type="transmembrane region" description="Helical" evidence="8">
    <location>
        <begin position="73"/>
        <end position="93"/>
    </location>
</feature>
<evidence type="ECO:0000256" key="7">
    <source>
        <dbReference type="ARBA" id="ARBA00023136"/>
    </source>
</evidence>
<comment type="caution">
    <text evidence="9">The sequence shown here is derived from an EMBL/GenBank/DDBJ whole genome shotgun (WGS) entry which is preliminary data.</text>
</comment>
<dbReference type="Pfam" id="PF03845">
    <property type="entry name" value="Spore_permease"/>
    <property type="match status" value="1"/>
</dbReference>
<comment type="subcellular location">
    <subcellularLocation>
        <location evidence="1">Membrane</location>
        <topology evidence="1">Multi-pass membrane protein</topology>
    </subcellularLocation>
</comment>
<keyword evidence="4" id="KW-0309">Germination</keyword>
<keyword evidence="5 8" id="KW-0812">Transmembrane</keyword>
<comment type="similarity">
    <text evidence="2">Belongs to the amino acid-polyamine-organocation (APC) superfamily. Spore germination protein (SGP) (TC 2.A.3.9) family.</text>
</comment>
<keyword evidence="3" id="KW-0813">Transport</keyword>
<evidence type="ECO:0000256" key="5">
    <source>
        <dbReference type="ARBA" id="ARBA00022692"/>
    </source>
</evidence>